<dbReference type="InterPro" id="IPR005901">
    <property type="entry name" value="GLPGLI"/>
</dbReference>
<reference evidence="3 4" key="1">
    <citation type="submission" date="2019-03" db="EMBL/GenBank/DDBJ databases">
        <title>Porphyromonas levii Isolated from the Uterus of Dairy Cows.</title>
        <authorList>
            <person name="Francis A.M."/>
        </authorList>
    </citation>
    <scope>NUCLEOTIDE SEQUENCE [LARGE SCALE GENOMIC DNA]</scope>
    <source>
        <strain evidence="3 4">AF5678</strain>
    </source>
</reference>
<organism evidence="3 4">
    <name type="scientific">Porphyromonas levii</name>
    <dbReference type="NCBI Taxonomy" id="28114"/>
    <lineage>
        <taxon>Bacteria</taxon>
        <taxon>Pseudomonadati</taxon>
        <taxon>Bacteroidota</taxon>
        <taxon>Bacteroidia</taxon>
        <taxon>Bacteroidales</taxon>
        <taxon>Porphyromonadaceae</taxon>
        <taxon>Porphyromonas</taxon>
    </lineage>
</organism>
<name>A0A4Y8WS04_9PORP</name>
<evidence type="ECO:0000313" key="4">
    <source>
        <dbReference type="Proteomes" id="UP000297225"/>
    </source>
</evidence>
<dbReference type="STRING" id="1122973.GCA_000379925_00983"/>
<feature type="region of interest" description="Disordered" evidence="1">
    <location>
        <begin position="257"/>
        <end position="288"/>
    </location>
</feature>
<feature type="chain" id="PRO_5043478742" evidence="2">
    <location>
        <begin position="24"/>
        <end position="288"/>
    </location>
</feature>
<protein>
    <submittedName>
        <fullName evidence="3">GLPGLI family protein</fullName>
    </submittedName>
</protein>
<dbReference type="Proteomes" id="UP000297225">
    <property type="component" value="Unassembled WGS sequence"/>
</dbReference>
<dbReference type="AlphaFoldDB" id="A0A4Y8WS04"/>
<feature type="signal peptide" evidence="2">
    <location>
        <begin position="1"/>
        <end position="23"/>
    </location>
</feature>
<keyword evidence="4" id="KW-1185">Reference proteome</keyword>
<evidence type="ECO:0000256" key="2">
    <source>
        <dbReference type="SAM" id="SignalP"/>
    </source>
</evidence>
<sequence length="288" mass="33145">MINNRSYLILLVALFLSCGTASAQNIDAPWLTRKKLESTPITIHDKSHLRVFYQLFYRPDHNAKDVKKEVLTTLLVGDKALMYEDYNSLREDSLMSAYVKQGKTVGEFMEAAMPLKVKYKDKVIILLDKSKIVYALNSVPFNKYYYEEAIPNFDWQLLDETKTISGLKCQKAKMSFRGRDYEAWYSTEVALPYGPYKFGGLPGLIVEIYDIDMDYQFTLVKIEQGDLGDEIGMNYENNRLIKTSRVNAMKALENYRNNPSKTMSQRVKTVDGKPAKVKTLPHNPIELE</sequence>
<dbReference type="NCBIfam" id="TIGR01200">
    <property type="entry name" value="GLPGLI"/>
    <property type="match status" value="1"/>
</dbReference>
<evidence type="ECO:0000313" key="3">
    <source>
        <dbReference type="EMBL" id="TFH97114.1"/>
    </source>
</evidence>
<gene>
    <name evidence="3" type="ORF">E4P47_01060</name>
</gene>
<evidence type="ECO:0000256" key="1">
    <source>
        <dbReference type="SAM" id="MobiDB-lite"/>
    </source>
</evidence>
<dbReference type="EMBL" id="SPNC01000007">
    <property type="protein sequence ID" value="TFH97114.1"/>
    <property type="molecule type" value="Genomic_DNA"/>
</dbReference>
<comment type="caution">
    <text evidence="3">The sequence shown here is derived from an EMBL/GenBank/DDBJ whole genome shotgun (WGS) entry which is preliminary data.</text>
</comment>
<feature type="compositionally biased region" description="Polar residues" evidence="1">
    <location>
        <begin position="257"/>
        <end position="267"/>
    </location>
</feature>
<dbReference type="PROSITE" id="PS51257">
    <property type="entry name" value="PROKAR_LIPOPROTEIN"/>
    <property type="match status" value="1"/>
</dbReference>
<dbReference type="GeneID" id="66797242"/>
<keyword evidence="2" id="KW-0732">Signal</keyword>
<dbReference type="Pfam" id="PF22252">
    <property type="entry name" value="PNGase_F-II_N"/>
    <property type="match status" value="1"/>
</dbReference>
<proteinExistence type="predicted"/>
<dbReference type="RefSeq" id="WP_018358233.1">
    <property type="nucleotide sequence ID" value="NZ_CP197400.1"/>
</dbReference>
<accession>A0A4Y8WS04</accession>
<dbReference type="OrthoDB" id="1440774at2"/>